<evidence type="ECO:0000313" key="3">
    <source>
        <dbReference type="Proteomes" id="UP000219048"/>
    </source>
</evidence>
<proteinExistence type="predicted"/>
<dbReference type="SUPFAM" id="SSF51182">
    <property type="entry name" value="RmlC-like cupins"/>
    <property type="match status" value="1"/>
</dbReference>
<dbReference type="InterPro" id="IPR011051">
    <property type="entry name" value="RmlC_Cupin_sf"/>
</dbReference>
<dbReference type="PANTHER" id="PTHR33387">
    <property type="entry name" value="RMLC-LIKE JELLY ROLL FOLD PROTEIN"/>
    <property type="match status" value="1"/>
</dbReference>
<organism evidence="2 3">
    <name type="scientific">Flagellimonas pacifica</name>
    <dbReference type="NCBI Taxonomy" id="1247520"/>
    <lineage>
        <taxon>Bacteria</taxon>
        <taxon>Pseudomonadati</taxon>
        <taxon>Bacteroidota</taxon>
        <taxon>Flavobacteriia</taxon>
        <taxon>Flavobacteriales</taxon>
        <taxon>Flavobacteriaceae</taxon>
        <taxon>Flagellimonas</taxon>
    </lineage>
</organism>
<feature type="domain" description="DUF985" evidence="1">
    <location>
        <begin position="7"/>
        <end position="144"/>
    </location>
</feature>
<evidence type="ECO:0000313" key="2">
    <source>
        <dbReference type="EMBL" id="SNZ02018.1"/>
    </source>
</evidence>
<keyword evidence="3" id="KW-1185">Reference proteome</keyword>
<gene>
    <name evidence="2" type="ORF">SAMN06265377_3875</name>
</gene>
<dbReference type="OrthoDB" id="9798288at2"/>
<sequence length="167" mass="19314">MNEINFLVKKFSLAPHPEGGYFKETYRSTDKIKQQALSENYNGDRNHSTCIYYLLTSDTFSAFHKINQDEVWHFYSGSPLKLHVITDAGEYYEHIIGNNFSEGEIPQFVVPGGYWFAAKTTNPYSYSFVGCTVSPGFDFEDFVLPKRKELVTKFPEHEEIITQLTRI</sequence>
<dbReference type="AlphaFoldDB" id="A0A285MY55"/>
<dbReference type="Proteomes" id="UP000219048">
    <property type="component" value="Unassembled WGS sequence"/>
</dbReference>
<reference evidence="3" key="1">
    <citation type="submission" date="2017-09" db="EMBL/GenBank/DDBJ databases">
        <authorList>
            <person name="Varghese N."/>
            <person name="Submissions S."/>
        </authorList>
    </citation>
    <scope>NUCLEOTIDE SEQUENCE [LARGE SCALE GENOMIC DNA]</scope>
    <source>
        <strain evidence="3">DSM 25885</strain>
    </source>
</reference>
<dbReference type="InterPro" id="IPR039935">
    <property type="entry name" value="YML079W-like"/>
</dbReference>
<protein>
    <recommendedName>
        <fullName evidence="1">DUF985 domain-containing protein</fullName>
    </recommendedName>
</protein>
<dbReference type="InterPro" id="IPR014710">
    <property type="entry name" value="RmlC-like_jellyroll"/>
</dbReference>
<name>A0A285MY55_9FLAO</name>
<dbReference type="Gene3D" id="2.60.120.10">
    <property type="entry name" value="Jelly Rolls"/>
    <property type="match status" value="1"/>
</dbReference>
<dbReference type="CDD" id="cd06121">
    <property type="entry name" value="cupin_YML079wp"/>
    <property type="match status" value="1"/>
</dbReference>
<dbReference type="InterPro" id="IPR009327">
    <property type="entry name" value="Cupin_DUF985"/>
</dbReference>
<dbReference type="EMBL" id="OBEH01000009">
    <property type="protein sequence ID" value="SNZ02018.1"/>
    <property type="molecule type" value="Genomic_DNA"/>
</dbReference>
<dbReference type="PANTHER" id="PTHR33387:SF3">
    <property type="entry name" value="DUF985 DOMAIN-CONTAINING PROTEIN"/>
    <property type="match status" value="1"/>
</dbReference>
<dbReference type="Pfam" id="PF06172">
    <property type="entry name" value="Cupin_5"/>
    <property type="match status" value="1"/>
</dbReference>
<dbReference type="RefSeq" id="WP_097047455.1">
    <property type="nucleotide sequence ID" value="NZ_OBEH01000009.1"/>
</dbReference>
<accession>A0A285MY55</accession>
<evidence type="ECO:0000259" key="1">
    <source>
        <dbReference type="Pfam" id="PF06172"/>
    </source>
</evidence>